<dbReference type="AlphaFoldDB" id="A0A1W1X8F4"/>
<keyword evidence="3" id="KW-1185">Reference proteome</keyword>
<sequence>MTAPWVIKTIRSVSRNRLIGWSGTLALLIVFVIAYPPGTLFDHRIEDWAAILMAPAFLLFHAAYGLSEASRHYLDPSTHPLSRRIRNWGTLADVSRDIEHELRTPHCKLDGARFTTRFIIMRTWFKVDILRLEDLIWAYEYQQHDSDSSRQCVKLHWSHTSRDLIVGWGNAKAVLDHCAQQAPWAIAGFNRELATVFEQRKPEIIALVQQRKQQILADAAA</sequence>
<keyword evidence="1" id="KW-0472">Membrane</keyword>
<dbReference type="RefSeq" id="WP_084089320.1">
    <property type="nucleotide sequence ID" value="NZ_FWXD01000004.1"/>
</dbReference>
<organism evidence="2 3">
    <name type="scientific">Andreprevotia lacus DSM 23236</name>
    <dbReference type="NCBI Taxonomy" id="1121001"/>
    <lineage>
        <taxon>Bacteria</taxon>
        <taxon>Pseudomonadati</taxon>
        <taxon>Pseudomonadota</taxon>
        <taxon>Betaproteobacteria</taxon>
        <taxon>Neisseriales</taxon>
        <taxon>Chitinibacteraceae</taxon>
        <taxon>Andreprevotia</taxon>
    </lineage>
</organism>
<keyword evidence="1" id="KW-1133">Transmembrane helix</keyword>
<gene>
    <name evidence="2" type="ORF">SAMN02745857_00867</name>
</gene>
<evidence type="ECO:0000313" key="2">
    <source>
        <dbReference type="EMBL" id="SMC20216.1"/>
    </source>
</evidence>
<accession>A0A1W1X8F4</accession>
<evidence type="ECO:0000256" key="1">
    <source>
        <dbReference type="SAM" id="Phobius"/>
    </source>
</evidence>
<keyword evidence="1" id="KW-0812">Transmembrane</keyword>
<feature type="transmembrane region" description="Helical" evidence="1">
    <location>
        <begin position="48"/>
        <end position="66"/>
    </location>
</feature>
<dbReference type="EMBL" id="FWXD01000004">
    <property type="protein sequence ID" value="SMC20216.1"/>
    <property type="molecule type" value="Genomic_DNA"/>
</dbReference>
<dbReference type="Pfam" id="PF20456">
    <property type="entry name" value="DUF6709"/>
    <property type="match status" value="1"/>
</dbReference>
<dbReference type="OrthoDB" id="2041367at2"/>
<reference evidence="2 3" key="1">
    <citation type="submission" date="2017-04" db="EMBL/GenBank/DDBJ databases">
        <authorList>
            <person name="Afonso C.L."/>
            <person name="Miller P.J."/>
            <person name="Scott M.A."/>
            <person name="Spackman E."/>
            <person name="Goraichik I."/>
            <person name="Dimitrov K.M."/>
            <person name="Suarez D.L."/>
            <person name="Swayne D.E."/>
        </authorList>
    </citation>
    <scope>NUCLEOTIDE SEQUENCE [LARGE SCALE GENOMIC DNA]</scope>
    <source>
        <strain evidence="2 3">DSM 23236</strain>
    </source>
</reference>
<proteinExistence type="predicted"/>
<dbReference type="Proteomes" id="UP000192761">
    <property type="component" value="Unassembled WGS sequence"/>
</dbReference>
<protein>
    <submittedName>
        <fullName evidence="2">Uncharacterized protein</fullName>
    </submittedName>
</protein>
<dbReference type="InterPro" id="IPR046555">
    <property type="entry name" value="DUF6709"/>
</dbReference>
<evidence type="ECO:0000313" key="3">
    <source>
        <dbReference type="Proteomes" id="UP000192761"/>
    </source>
</evidence>
<feature type="transmembrane region" description="Helical" evidence="1">
    <location>
        <begin position="18"/>
        <end position="36"/>
    </location>
</feature>
<dbReference type="STRING" id="1121001.SAMN02745857_00867"/>
<name>A0A1W1X8F4_9NEIS</name>